<dbReference type="GO" id="GO:0004842">
    <property type="term" value="F:ubiquitin-protein transferase activity"/>
    <property type="evidence" value="ECO:0007669"/>
    <property type="project" value="TreeGrafter"/>
</dbReference>
<evidence type="ECO:0000256" key="1">
    <source>
        <dbReference type="ARBA" id="ARBA00022737"/>
    </source>
</evidence>
<evidence type="ECO:0000313" key="4">
    <source>
        <dbReference type="EMBL" id="OCL04525.1"/>
    </source>
</evidence>
<dbReference type="EMBL" id="KV750483">
    <property type="protein sequence ID" value="OCL04525.1"/>
    <property type="molecule type" value="Genomic_DNA"/>
</dbReference>
<name>A0A8E2ETF5_9PEZI</name>
<dbReference type="Proteomes" id="UP000250140">
    <property type="component" value="Unassembled WGS sequence"/>
</dbReference>
<dbReference type="AlphaFoldDB" id="A0A8E2ETF5"/>
<accession>A0A8E2ETF5</accession>
<dbReference type="InterPro" id="IPR002110">
    <property type="entry name" value="Ankyrin_rpt"/>
</dbReference>
<feature type="non-terminal residue" evidence="4">
    <location>
        <position position="80"/>
    </location>
</feature>
<feature type="repeat" description="ANK" evidence="3">
    <location>
        <begin position="8"/>
        <end position="40"/>
    </location>
</feature>
<dbReference type="SMART" id="SM00248">
    <property type="entry name" value="ANK"/>
    <property type="match status" value="2"/>
</dbReference>
<dbReference type="Gene3D" id="1.25.40.20">
    <property type="entry name" value="Ankyrin repeat-containing domain"/>
    <property type="match status" value="1"/>
</dbReference>
<organism evidence="4 5">
    <name type="scientific">Glonium stellatum</name>
    <dbReference type="NCBI Taxonomy" id="574774"/>
    <lineage>
        <taxon>Eukaryota</taxon>
        <taxon>Fungi</taxon>
        <taxon>Dikarya</taxon>
        <taxon>Ascomycota</taxon>
        <taxon>Pezizomycotina</taxon>
        <taxon>Dothideomycetes</taxon>
        <taxon>Pleosporomycetidae</taxon>
        <taxon>Gloniales</taxon>
        <taxon>Gloniaceae</taxon>
        <taxon>Glonium</taxon>
    </lineage>
</organism>
<protein>
    <recommendedName>
        <fullName evidence="6">Ankyrin repeat domain-containing protein</fullName>
    </recommendedName>
</protein>
<sequence>DPNAQGGKYGNALQAASRWGNIEAVKILLKAGANANAPSQDKYLNALDAALKEKRKEIAELLLQAGADLKTLDLDEETID</sequence>
<evidence type="ECO:0000256" key="2">
    <source>
        <dbReference type="ARBA" id="ARBA00023043"/>
    </source>
</evidence>
<gene>
    <name evidence="4" type="ORF">AOQ84DRAFT_267357</name>
</gene>
<keyword evidence="2 3" id="KW-0040">ANK repeat</keyword>
<proteinExistence type="predicted"/>
<keyword evidence="5" id="KW-1185">Reference proteome</keyword>
<dbReference type="SUPFAM" id="SSF48403">
    <property type="entry name" value="Ankyrin repeat"/>
    <property type="match status" value="1"/>
</dbReference>
<feature type="non-terminal residue" evidence="4">
    <location>
        <position position="1"/>
    </location>
</feature>
<evidence type="ECO:0000313" key="5">
    <source>
        <dbReference type="Proteomes" id="UP000250140"/>
    </source>
</evidence>
<keyword evidence="1" id="KW-0677">Repeat</keyword>
<dbReference type="InterPro" id="IPR036770">
    <property type="entry name" value="Ankyrin_rpt-contain_sf"/>
</dbReference>
<dbReference type="OrthoDB" id="4772757at2759"/>
<dbReference type="Pfam" id="PF12796">
    <property type="entry name" value="Ank_2"/>
    <property type="match status" value="1"/>
</dbReference>
<reference evidence="4 5" key="1">
    <citation type="journal article" date="2016" name="Nat. Commun.">
        <title>Ectomycorrhizal ecology is imprinted in the genome of the dominant symbiotic fungus Cenococcum geophilum.</title>
        <authorList>
            <consortium name="DOE Joint Genome Institute"/>
            <person name="Peter M."/>
            <person name="Kohler A."/>
            <person name="Ohm R.A."/>
            <person name="Kuo A."/>
            <person name="Krutzmann J."/>
            <person name="Morin E."/>
            <person name="Arend M."/>
            <person name="Barry K.W."/>
            <person name="Binder M."/>
            <person name="Choi C."/>
            <person name="Clum A."/>
            <person name="Copeland A."/>
            <person name="Grisel N."/>
            <person name="Haridas S."/>
            <person name="Kipfer T."/>
            <person name="LaButti K."/>
            <person name="Lindquist E."/>
            <person name="Lipzen A."/>
            <person name="Maire R."/>
            <person name="Meier B."/>
            <person name="Mihaltcheva S."/>
            <person name="Molinier V."/>
            <person name="Murat C."/>
            <person name="Poggeler S."/>
            <person name="Quandt C.A."/>
            <person name="Sperisen C."/>
            <person name="Tritt A."/>
            <person name="Tisserant E."/>
            <person name="Crous P.W."/>
            <person name="Henrissat B."/>
            <person name="Nehls U."/>
            <person name="Egli S."/>
            <person name="Spatafora J.W."/>
            <person name="Grigoriev I.V."/>
            <person name="Martin F.M."/>
        </authorList>
    </citation>
    <scope>NUCLEOTIDE SEQUENCE [LARGE SCALE GENOMIC DNA]</scope>
    <source>
        <strain evidence="4 5">CBS 207.34</strain>
    </source>
</reference>
<evidence type="ECO:0000256" key="3">
    <source>
        <dbReference type="PROSITE-ProRule" id="PRU00023"/>
    </source>
</evidence>
<evidence type="ECO:0008006" key="6">
    <source>
        <dbReference type="Google" id="ProtNLM"/>
    </source>
</evidence>
<dbReference type="PANTHER" id="PTHR24171">
    <property type="entry name" value="ANKYRIN REPEAT DOMAIN-CONTAINING PROTEIN 39-RELATED"/>
    <property type="match status" value="1"/>
</dbReference>
<dbReference type="PANTHER" id="PTHR24171:SF8">
    <property type="entry name" value="BRCA1-ASSOCIATED RING DOMAIN PROTEIN 1"/>
    <property type="match status" value="1"/>
</dbReference>
<dbReference type="GO" id="GO:0085020">
    <property type="term" value="P:protein K6-linked ubiquitination"/>
    <property type="evidence" value="ECO:0007669"/>
    <property type="project" value="TreeGrafter"/>
</dbReference>
<dbReference type="PROSITE" id="PS50088">
    <property type="entry name" value="ANK_REPEAT"/>
    <property type="match status" value="1"/>
</dbReference>